<sequence length="51" mass="5877">MEVECARCHAPTCWPTVDKAPAQWLRVEGWAAVALSTLYSPWRRHLKLPFP</sequence>
<evidence type="ECO:0000313" key="2">
    <source>
        <dbReference type="EMBL" id="BAD72427.1"/>
    </source>
</evidence>
<proteinExistence type="predicted"/>
<accession>Q5SNJ8</accession>
<dbReference type="Proteomes" id="UP000000763">
    <property type="component" value="Chromosome 1"/>
</dbReference>
<evidence type="ECO:0000313" key="3">
    <source>
        <dbReference type="Proteomes" id="UP000000763"/>
    </source>
</evidence>
<reference evidence="3" key="3">
    <citation type="journal article" date="2008" name="Nucleic Acids Res.">
        <title>The rice annotation project database (RAP-DB): 2008 update.</title>
        <authorList>
            <consortium name="The rice annotation project (RAP)"/>
        </authorList>
    </citation>
    <scope>GENOME REANNOTATION</scope>
    <source>
        <strain evidence="3">cv. Nipponbare</strain>
    </source>
</reference>
<dbReference type="AlphaFoldDB" id="Q5SMX8"/>
<reference evidence="1" key="1">
    <citation type="journal article" date="2002" name="Nature">
        <title>The genome sequence and structure of rice chromosome 1.</title>
        <authorList>
            <person name="Sasaki T."/>
            <person name="Matsumoto T."/>
            <person name="Yamamoto K."/>
            <person name="Sakata K."/>
            <person name="Baba T."/>
            <person name="Katayose Y."/>
            <person name="Wu J."/>
            <person name="Niimura Y."/>
            <person name="Cheng Z."/>
            <person name="Nagamura Y."/>
            <person name="Antonio B.A."/>
            <person name="Kanamori H."/>
            <person name="Hosokawa S."/>
            <person name="Masukawa M."/>
            <person name="Arikawa K."/>
            <person name="Chiden Y."/>
            <person name="Hayashi M."/>
            <person name="Okamoto M."/>
            <person name="Ando T."/>
            <person name="Aoki H."/>
            <person name="Arita K."/>
            <person name="Hamada M."/>
            <person name="Harada C."/>
            <person name="Hijishita S."/>
            <person name="Honda M."/>
            <person name="Ichikawa Y."/>
            <person name="Idonuma A."/>
            <person name="Iijima M."/>
            <person name="Ikeda M."/>
            <person name="Ikeno M."/>
            <person name="Itoh S."/>
            <person name="Itoh T."/>
            <person name="Itoh Y."/>
            <person name="Itoh Y."/>
            <person name="Iwabuchi A."/>
            <person name="Kamiya K."/>
            <person name="Karasawa W."/>
            <person name="Katagiri S."/>
            <person name="Kikuta A."/>
            <person name="Kobayashi N."/>
            <person name="Kono I."/>
            <person name="Machita K."/>
            <person name="Maehara T."/>
            <person name="Mizuno H."/>
            <person name="Mizubayashi T."/>
            <person name="Mukai Y."/>
            <person name="Nagasaki H."/>
            <person name="Nakashima M."/>
            <person name="Nakama Y."/>
            <person name="Nakamichi Y."/>
            <person name="Nakamura M."/>
            <person name="Namiki N."/>
            <person name="Negishi M."/>
            <person name="Ohta I."/>
            <person name="Ono N."/>
            <person name="Saji S."/>
            <person name="Sakai K."/>
            <person name="Shibata M."/>
            <person name="Shimokawa T."/>
            <person name="Shomura A."/>
            <person name="Song J."/>
            <person name="Takazaki Y."/>
            <person name="Terasawa K."/>
            <person name="Tsuji K."/>
            <person name="Waki K."/>
            <person name="Yamagata H."/>
            <person name="Yamane H."/>
            <person name="Yoshiki S."/>
            <person name="Yoshihara R."/>
            <person name="Yukawa K."/>
            <person name="Zhong H."/>
            <person name="Iwama H."/>
            <person name="Endo T."/>
            <person name="Ito H."/>
            <person name="Hahn J.H."/>
            <person name="Kim H.I."/>
            <person name="Eun M.Y."/>
            <person name="Yano M."/>
            <person name="Jiang J."/>
            <person name="Gojobori T."/>
        </authorList>
    </citation>
    <scope>NUCLEOTIDE SEQUENCE</scope>
</reference>
<organism evidence="1">
    <name type="scientific">Oryza sativa subsp. japonica</name>
    <name type="common">Rice</name>
    <dbReference type="NCBI Taxonomy" id="39947"/>
    <lineage>
        <taxon>Eukaryota</taxon>
        <taxon>Viridiplantae</taxon>
        <taxon>Streptophyta</taxon>
        <taxon>Embryophyta</taxon>
        <taxon>Tracheophyta</taxon>
        <taxon>Spermatophyta</taxon>
        <taxon>Magnoliopsida</taxon>
        <taxon>Liliopsida</taxon>
        <taxon>Poales</taxon>
        <taxon>Poaceae</taxon>
        <taxon>BOP clade</taxon>
        <taxon>Oryzoideae</taxon>
        <taxon>Oryzeae</taxon>
        <taxon>Oryzinae</taxon>
        <taxon>Oryza</taxon>
        <taxon>Oryza sativa</taxon>
    </lineage>
</organism>
<evidence type="ECO:0000313" key="1">
    <source>
        <dbReference type="EMBL" id="BAD72208.1"/>
    </source>
</evidence>
<reference evidence="3" key="2">
    <citation type="journal article" date="2005" name="Nature">
        <title>The map-based sequence of the rice genome.</title>
        <authorList>
            <consortium name="International rice genome sequencing project (IRGSP)"/>
            <person name="Matsumoto T."/>
            <person name="Wu J."/>
            <person name="Kanamori H."/>
            <person name="Katayose Y."/>
            <person name="Fujisawa M."/>
            <person name="Namiki N."/>
            <person name="Mizuno H."/>
            <person name="Yamamoto K."/>
            <person name="Antonio B.A."/>
            <person name="Baba T."/>
            <person name="Sakata K."/>
            <person name="Nagamura Y."/>
            <person name="Aoki H."/>
            <person name="Arikawa K."/>
            <person name="Arita K."/>
            <person name="Bito T."/>
            <person name="Chiden Y."/>
            <person name="Fujitsuka N."/>
            <person name="Fukunaka R."/>
            <person name="Hamada M."/>
            <person name="Harada C."/>
            <person name="Hayashi A."/>
            <person name="Hijishita S."/>
            <person name="Honda M."/>
            <person name="Hosokawa S."/>
            <person name="Ichikawa Y."/>
            <person name="Idonuma A."/>
            <person name="Iijima M."/>
            <person name="Ikeda M."/>
            <person name="Ikeno M."/>
            <person name="Ito K."/>
            <person name="Ito S."/>
            <person name="Ito T."/>
            <person name="Ito Y."/>
            <person name="Ito Y."/>
            <person name="Iwabuchi A."/>
            <person name="Kamiya K."/>
            <person name="Karasawa W."/>
            <person name="Kurita K."/>
            <person name="Katagiri S."/>
            <person name="Kikuta A."/>
            <person name="Kobayashi H."/>
            <person name="Kobayashi N."/>
            <person name="Machita K."/>
            <person name="Maehara T."/>
            <person name="Masukawa M."/>
            <person name="Mizubayashi T."/>
            <person name="Mukai Y."/>
            <person name="Nagasaki H."/>
            <person name="Nagata Y."/>
            <person name="Naito S."/>
            <person name="Nakashima M."/>
            <person name="Nakama Y."/>
            <person name="Nakamichi Y."/>
            <person name="Nakamura M."/>
            <person name="Meguro A."/>
            <person name="Negishi M."/>
            <person name="Ohta I."/>
            <person name="Ohta T."/>
            <person name="Okamoto M."/>
            <person name="Ono N."/>
            <person name="Saji S."/>
            <person name="Sakaguchi M."/>
            <person name="Sakai K."/>
            <person name="Shibata M."/>
            <person name="Shimokawa T."/>
            <person name="Song J."/>
            <person name="Takazaki Y."/>
            <person name="Terasawa K."/>
            <person name="Tsugane M."/>
            <person name="Tsuji K."/>
            <person name="Ueda S."/>
            <person name="Waki K."/>
            <person name="Yamagata H."/>
            <person name="Yamamoto M."/>
            <person name="Yamamoto S."/>
            <person name="Yamane H."/>
            <person name="Yoshiki S."/>
            <person name="Yoshihara R."/>
            <person name="Yukawa K."/>
            <person name="Zhong H."/>
            <person name="Yano M."/>
            <person name="Yuan Q."/>
            <person name="Ouyang S."/>
            <person name="Liu J."/>
            <person name="Jones K.M."/>
            <person name="Gansberger K."/>
            <person name="Moffat K."/>
            <person name="Hill J."/>
            <person name="Bera J."/>
            <person name="Fadrosh D."/>
            <person name="Jin S."/>
            <person name="Johri S."/>
            <person name="Kim M."/>
            <person name="Overton L."/>
            <person name="Reardon M."/>
            <person name="Tsitrin T."/>
            <person name="Vuong H."/>
            <person name="Weaver B."/>
            <person name="Ciecko A."/>
            <person name="Tallon L."/>
            <person name="Jackson J."/>
            <person name="Pai G."/>
            <person name="Aken S.V."/>
            <person name="Utterback T."/>
            <person name="Reidmuller S."/>
            <person name="Feldblyum T."/>
            <person name="Hsiao J."/>
            <person name="Zismann V."/>
            <person name="Iobst S."/>
            <person name="de Vazeille A.R."/>
            <person name="Buell C.R."/>
            <person name="Ying K."/>
            <person name="Li Y."/>
            <person name="Lu T."/>
            <person name="Huang Y."/>
            <person name="Zhao Q."/>
            <person name="Feng Q."/>
            <person name="Zhang L."/>
            <person name="Zhu J."/>
            <person name="Weng Q."/>
            <person name="Mu J."/>
            <person name="Lu Y."/>
            <person name="Fan D."/>
            <person name="Liu Y."/>
            <person name="Guan J."/>
            <person name="Zhang Y."/>
            <person name="Yu S."/>
            <person name="Liu X."/>
            <person name="Zhang Y."/>
            <person name="Hong G."/>
            <person name="Han B."/>
            <person name="Choisne N."/>
            <person name="Demange N."/>
            <person name="Orjeda G."/>
            <person name="Samain S."/>
            <person name="Cattolico L."/>
            <person name="Pelletier E."/>
            <person name="Couloux A."/>
            <person name="Segurens B."/>
            <person name="Wincker P."/>
            <person name="D'Hont A."/>
            <person name="Scarpelli C."/>
            <person name="Weissenbach J."/>
            <person name="Salanoubat M."/>
            <person name="Quetier F."/>
            <person name="Yu Y."/>
            <person name="Kim H.R."/>
            <person name="Rambo T."/>
            <person name="Currie J."/>
            <person name="Collura K."/>
            <person name="Luo M."/>
            <person name="Yang T."/>
            <person name="Ammiraju J.S.S."/>
            <person name="Engler F."/>
            <person name="Soderlund C."/>
            <person name="Wing R.A."/>
            <person name="Palmer L.E."/>
            <person name="de la Bastide M."/>
            <person name="Spiegel L."/>
            <person name="Nascimento L."/>
            <person name="Zutavern T."/>
            <person name="O'Shaughnessy A."/>
            <person name="Dike S."/>
            <person name="Dedhia N."/>
            <person name="Preston R."/>
            <person name="Balija V."/>
            <person name="McCombie W.R."/>
            <person name="Chow T."/>
            <person name="Chen H."/>
            <person name="Chung M."/>
            <person name="Chen C."/>
            <person name="Shaw J."/>
            <person name="Wu H."/>
            <person name="Hsiao K."/>
            <person name="Chao Y."/>
            <person name="Chu M."/>
            <person name="Cheng C."/>
            <person name="Hour A."/>
            <person name="Lee P."/>
            <person name="Lin S."/>
            <person name="Lin Y."/>
            <person name="Liou J."/>
            <person name="Liu S."/>
            <person name="Hsing Y."/>
            <person name="Raghuvanshi S."/>
            <person name="Mohanty A."/>
            <person name="Bharti A.K."/>
            <person name="Gaur A."/>
            <person name="Gupta V."/>
            <person name="Kumar D."/>
            <person name="Ravi V."/>
            <person name="Vij S."/>
            <person name="Kapur A."/>
            <person name="Khurana P."/>
            <person name="Khurana P."/>
            <person name="Khurana J.P."/>
            <person name="Tyagi A.K."/>
            <person name="Gaikwad K."/>
            <person name="Singh A."/>
            <person name="Dalal V."/>
            <person name="Srivastava S."/>
            <person name="Dixit A."/>
            <person name="Pal A.K."/>
            <person name="Ghazi I.A."/>
            <person name="Yadav M."/>
            <person name="Pandit A."/>
            <person name="Bhargava A."/>
            <person name="Sureshbabu K."/>
            <person name="Batra K."/>
            <person name="Sharma T.R."/>
            <person name="Mohapatra T."/>
            <person name="Singh N.K."/>
            <person name="Messing J."/>
            <person name="Nelson A.B."/>
            <person name="Fuks G."/>
            <person name="Kavchok S."/>
            <person name="Keizer G."/>
            <person name="Linton E."/>
            <person name="Llaca V."/>
            <person name="Song R."/>
            <person name="Tanyolac B."/>
            <person name="Young S."/>
            <person name="Ho-Il K."/>
            <person name="Hahn J.H."/>
            <person name="Sangsakoo G."/>
            <person name="Vanavichit A."/>
            <person name="de Mattos Luiz.A.T."/>
            <person name="Zimmer P.D."/>
            <person name="Malone G."/>
            <person name="Dellagostin O."/>
            <person name="de Oliveira A.C."/>
            <person name="Bevan M."/>
            <person name="Bancroft I."/>
            <person name="Minx P."/>
            <person name="Cordum H."/>
            <person name="Wilson R."/>
            <person name="Cheng Z."/>
            <person name="Jin W."/>
            <person name="Jiang J."/>
            <person name="Leong S.A."/>
            <person name="Iwama H."/>
            <person name="Gojobori T."/>
            <person name="Itoh T."/>
            <person name="Niimura Y."/>
            <person name="Fujii Y."/>
            <person name="Habara T."/>
            <person name="Sakai H."/>
            <person name="Sato Y."/>
            <person name="Wilson G."/>
            <person name="Kumar K."/>
            <person name="McCouch S."/>
            <person name="Juretic N."/>
            <person name="Hoen D."/>
            <person name="Wright S."/>
            <person name="Bruskiewich R."/>
            <person name="Bureau T."/>
            <person name="Miyao A."/>
            <person name="Hirochika H."/>
            <person name="Nishikawa T."/>
            <person name="Kadowaki K."/>
            <person name="Sugiura M."/>
            <person name="Burr B."/>
            <person name="Sasaki T."/>
        </authorList>
    </citation>
    <scope>NUCLEOTIDE SEQUENCE [LARGE SCALE GENOMIC DNA]</scope>
    <source>
        <strain evidence="3">cv. Nipponbare</strain>
    </source>
</reference>
<dbReference type="Proteomes" id="UP000817658">
    <property type="component" value="Chromosome 1"/>
</dbReference>
<name>Q5SMX8_ORYSJ</name>
<accession>Q5SMX8</accession>
<dbReference type="EMBL" id="AP003417">
    <property type="protein sequence ID" value="BAD72427.1"/>
    <property type="molecule type" value="Genomic_DNA"/>
</dbReference>
<gene>
    <name evidence="1" type="ORF">P0001B06.32</name>
    <name evidence="2" type="ORF">P0498B01.18</name>
</gene>
<dbReference type="EMBL" id="AP002537">
    <property type="protein sequence ID" value="BAD72208.1"/>
    <property type="molecule type" value="Genomic_DNA"/>
</dbReference>
<protein>
    <submittedName>
        <fullName evidence="1">Uncharacterized protein</fullName>
    </submittedName>
</protein>